<evidence type="ECO:0008006" key="3">
    <source>
        <dbReference type="Google" id="ProtNLM"/>
    </source>
</evidence>
<dbReference type="Pfam" id="PF06035">
    <property type="entry name" value="Peptidase_C93"/>
    <property type="match status" value="1"/>
</dbReference>
<organism evidence="1 2">
    <name type="scientific">Comamonas aquatica DA1877</name>
    <dbReference type="NCBI Taxonomy" id="1457173"/>
    <lineage>
        <taxon>Bacteria</taxon>
        <taxon>Pseudomonadati</taxon>
        <taxon>Pseudomonadota</taxon>
        <taxon>Betaproteobacteria</taxon>
        <taxon>Burkholderiales</taxon>
        <taxon>Comamonadaceae</taxon>
        <taxon>Comamonas</taxon>
    </lineage>
</organism>
<evidence type="ECO:0000313" key="1">
    <source>
        <dbReference type="EMBL" id="EXU80949.1"/>
    </source>
</evidence>
<accession>A0A014MS69</accession>
<dbReference type="PATRIC" id="fig|1457173.3.peg.833"/>
<sequence>MPSLRRRTLLTLAVAAVGGWALRGAQAWDESLLHSQMASRFGAAGSRRLQAWLEMLRTQSGLSVAQQLQAVNAFWNQQLLASEDLQIWNETDYWATPLESLGKGAGDCEDFVIGKFVSLVRLGVPAQNMRLIYVRARMGGIGSTQSIAHMVLGFYETPQAEPLVLDNLVSSIQLASLRTDLTPVFSFNAQGIYVRGERSAPSDRINRWQDLQQRMRKEGFDAL</sequence>
<dbReference type="EMBL" id="JBOK01000004">
    <property type="protein sequence ID" value="EXU80949.1"/>
    <property type="molecule type" value="Genomic_DNA"/>
</dbReference>
<dbReference type="PANTHER" id="PTHR39327">
    <property type="match status" value="1"/>
</dbReference>
<dbReference type="PANTHER" id="PTHR39327:SF1">
    <property type="entry name" value="BLR5470 PROTEIN"/>
    <property type="match status" value="1"/>
</dbReference>
<comment type="caution">
    <text evidence="1">The sequence shown here is derived from an EMBL/GenBank/DDBJ whole genome shotgun (WGS) entry which is preliminary data.</text>
</comment>
<dbReference type="Proteomes" id="UP000020766">
    <property type="component" value="Unassembled WGS sequence"/>
</dbReference>
<dbReference type="PROSITE" id="PS51318">
    <property type="entry name" value="TAT"/>
    <property type="match status" value="1"/>
</dbReference>
<dbReference type="InterPro" id="IPR010319">
    <property type="entry name" value="Transglutaminase-like_Cys_pept"/>
</dbReference>
<reference evidence="1 2" key="1">
    <citation type="submission" date="2014-01" db="EMBL/GenBank/DDBJ databases">
        <title>Interspecies Systems Biology Uncovers Metabolites Affecting C. elegans Gene Expression and Life History Traits.</title>
        <authorList>
            <person name="Watson E."/>
            <person name="Macneil L.T."/>
            <person name="Ritter A.D."/>
            <person name="Yilmaz L.S."/>
            <person name="Rosebrock A.P."/>
            <person name="Caudy A.A."/>
            <person name="Walhout A.J."/>
        </authorList>
    </citation>
    <scope>NUCLEOTIDE SEQUENCE [LARGE SCALE GENOMIC DNA]</scope>
    <source>
        <strain evidence="1 2">DA1877</strain>
    </source>
</reference>
<protein>
    <recommendedName>
        <fullName evidence="3">Transglutaminase</fullName>
    </recommendedName>
</protein>
<dbReference type="InterPro" id="IPR006311">
    <property type="entry name" value="TAT_signal"/>
</dbReference>
<keyword evidence="2" id="KW-1185">Reference proteome</keyword>
<proteinExistence type="predicted"/>
<gene>
    <name evidence="1" type="ORF">AX13_12545</name>
</gene>
<dbReference type="AlphaFoldDB" id="A0A014MS69"/>
<dbReference type="Gene3D" id="3.10.620.30">
    <property type="match status" value="1"/>
</dbReference>
<name>A0A014MS69_9BURK</name>
<evidence type="ECO:0000313" key="2">
    <source>
        <dbReference type="Proteomes" id="UP000020766"/>
    </source>
</evidence>